<organism evidence="8 9">
    <name type="scientific">Clathrus columnatus</name>
    <dbReference type="NCBI Taxonomy" id="1419009"/>
    <lineage>
        <taxon>Eukaryota</taxon>
        <taxon>Fungi</taxon>
        <taxon>Dikarya</taxon>
        <taxon>Basidiomycota</taxon>
        <taxon>Agaricomycotina</taxon>
        <taxon>Agaricomycetes</taxon>
        <taxon>Phallomycetidae</taxon>
        <taxon>Phallales</taxon>
        <taxon>Clathraceae</taxon>
        <taxon>Clathrus</taxon>
    </lineage>
</organism>
<comment type="similarity">
    <text evidence="1 7">Belongs to the peptidase S10 family.</text>
</comment>
<accession>A0AAV5AAE5</accession>
<dbReference type="PROSITE" id="PS00560">
    <property type="entry name" value="CARBOXYPEPT_SER_HIS"/>
    <property type="match status" value="1"/>
</dbReference>
<dbReference type="PROSITE" id="PS00131">
    <property type="entry name" value="CARBOXYPEPT_SER_SER"/>
    <property type="match status" value="1"/>
</dbReference>
<evidence type="ECO:0000256" key="6">
    <source>
        <dbReference type="ARBA" id="ARBA00023180"/>
    </source>
</evidence>
<dbReference type="Gene3D" id="1.10.287.410">
    <property type="match status" value="1"/>
</dbReference>
<dbReference type="PRINTS" id="PR00724">
    <property type="entry name" value="CRBOXYPTASEC"/>
</dbReference>
<dbReference type="Gene3D" id="3.40.50.1820">
    <property type="entry name" value="alpha/beta hydrolase"/>
    <property type="match status" value="1"/>
</dbReference>
<feature type="chain" id="PRO_5043107317" description="Carboxypeptidase" evidence="7">
    <location>
        <begin position="19"/>
        <end position="449"/>
    </location>
</feature>
<evidence type="ECO:0000313" key="8">
    <source>
        <dbReference type="EMBL" id="GJJ11597.1"/>
    </source>
</evidence>
<protein>
    <recommendedName>
        <fullName evidence="7">Carboxypeptidase</fullName>
        <ecNumber evidence="7">3.4.16.-</ecNumber>
    </recommendedName>
</protein>
<dbReference type="EMBL" id="BPWL01000006">
    <property type="protein sequence ID" value="GJJ11597.1"/>
    <property type="molecule type" value="Genomic_DNA"/>
</dbReference>
<evidence type="ECO:0000256" key="3">
    <source>
        <dbReference type="ARBA" id="ARBA00022670"/>
    </source>
</evidence>
<evidence type="ECO:0000256" key="2">
    <source>
        <dbReference type="ARBA" id="ARBA00022645"/>
    </source>
</evidence>
<dbReference type="InterPro" id="IPR029058">
    <property type="entry name" value="AB_hydrolase_fold"/>
</dbReference>
<keyword evidence="6" id="KW-0325">Glycoprotein</keyword>
<sequence>MTVHALLVVLVGAASVIASQFPLNSISGFATYDTGLLNQVDDIRTLSTNGYTTFTHPIHPHYSVRIKQNGAESCDNSVKSYTGYIDIEARHLFFSFFESRNDPSKDDVVLWTNGGPCRIQSENSTVYNPYSWNEKANIFFIDQPIGVGFSYAEYGEAVSTSEEGAKDISAFVRIFFDSFSQFKGRRFHLSGESYGGRYIPTFGAQIADDNKKAVKEGLEPINLVSLIIGESTSSSNMIPRCEALLQKSCGDIYDEMDCRAAVSFCGDEFTEPFRKTGRNIYDVSKDCEGDIRETLCYPITKTITNYLNQPEVRTQLGVDPVVGNYSSCANKVSRAFNIAHDEYAVHAEYYVAELLERDIKVLIYVGTYDMICNWVGNERFTLNLKWTGQKQFVSQKLRDWTIDGRSVGKTRAYGGLTFATVEGAGHMVPYDKPVEALTLVSRWMDDEEL</sequence>
<dbReference type="AlphaFoldDB" id="A0AAV5AAE5"/>
<evidence type="ECO:0000256" key="1">
    <source>
        <dbReference type="ARBA" id="ARBA00009431"/>
    </source>
</evidence>
<dbReference type="GO" id="GO:0006508">
    <property type="term" value="P:proteolysis"/>
    <property type="evidence" value="ECO:0007669"/>
    <property type="project" value="UniProtKB-KW"/>
</dbReference>
<comment type="caution">
    <text evidence="8">The sequence shown here is derived from an EMBL/GenBank/DDBJ whole genome shotgun (WGS) entry which is preliminary data.</text>
</comment>
<keyword evidence="5 7" id="KW-0378">Hydrolase</keyword>
<reference evidence="8" key="1">
    <citation type="submission" date="2021-10" db="EMBL/GenBank/DDBJ databases">
        <title>De novo Genome Assembly of Clathrus columnatus (Basidiomycota, Fungi) Using Illumina and Nanopore Sequence Data.</title>
        <authorList>
            <person name="Ogiso-Tanaka E."/>
            <person name="Itagaki H."/>
            <person name="Hosoya T."/>
            <person name="Hosaka K."/>
        </authorList>
    </citation>
    <scope>NUCLEOTIDE SEQUENCE</scope>
    <source>
        <strain evidence="8">MO-923</strain>
    </source>
</reference>
<evidence type="ECO:0000313" key="9">
    <source>
        <dbReference type="Proteomes" id="UP001050691"/>
    </source>
</evidence>
<feature type="signal peptide" evidence="7">
    <location>
        <begin position="1"/>
        <end position="18"/>
    </location>
</feature>
<dbReference type="Proteomes" id="UP001050691">
    <property type="component" value="Unassembled WGS sequence"/>
</dbReference>
<dbReference type="InterPro" id="IPR018202">
    <property type="entry name" value="Ser_caboxypep_ser_AS"/>
</dbReference>
<dbReference type="GO" id="GO:0000324">
    <property type="term" value="C:fungal-type vacuole"/>
    <property type="evidence" value="ECO:0007669"/>
    <property type="project" value="TreeGrafter"/>
</dbReference>
<gene>
    <name evidence="8" type="ORF">Clacol_005832</name>
</gene>
<dbReference type="InterPro" id="IPR033124">
    <property type="entry name" value="Ser_caboxypep_his_AS"/>
</dbReference>
<dbReference type="SUPFAM" id="SSF53474">
    <property type="entry name" value="alpha/beta-Hydrolases"/>
    <property type="match status" value="1"/>
</dbReference>
<dbReference type="GO" id="GO:0004185">
    <property type="term" value="F:serine-type carboxypeptidase activity"/>
    <property type="evidence" value="ECO:0007669"/>
    <property type="project" value="UniProtKB-UniRule"/>
</dbReference>
<keyword evidence="3 7" id="KW-0645">Protease</keyword>
<dbReference type="EC" id="3.4.16.-" evidence="7"/>
<dbReference type="Pfam" id="PF00450">
    <property type="entry name" value="Peptidase_S10"/>
    <property type="match status" value="1"/>
</dbReference>
<keyword evidence="4 7" id="KW-0732">Signal</keyword>
<dbReference type="PANTHER" id="PTHR11802">
    <property type="entry name" value="SERINE PROTEASE FAMILY S10 SERINE CARBOXYPEPTIDASE"/>
    <property type="match status" value="1"/>
</dbReference>
<evidence type="ECO:0000256" key="5">
    <source>
        <dbReference type="ARBA" id="ARBA00022801"/>
    </source>
</evidence>
<proteinExistence type="inferred from homology"/>
<dbReference type="InterPro" id="IPR001563">
    <property type="entry name" value="Peptidase_S10"/>
</dbReference>
<dbReference type="PANTHER" id="PTHR11802:SF113">
    <property type="entry name" value="SERINE CARBOXYPEPTIDASE CTSA-4.1"/>
    <property type="match status" value="1"/>
</dbReference>
<name>A0AAV5AAE5_9AGAM</name>
<keyword evidence="2 7" id="KW-0121">Carboxypeptidase</keyword>
<keyword evidence="9" id="KW-1185">Reference proteome</keyword>
<evidence type="ECO:0000256" key="4">
    <source>
        <dbReference type="ARBA" id="ARBA00022729"/>
    </source>
</evidence>
<evidence type="ECO:0000256" key="7">
    <source>
        <dbReference type="RuleBase" id="RU361156"/>
    </source>
</evidence>